<reference evidence="2 3" key="1">
    <citation type="submission" date="2020-06" db="EMBL/GenBank/DDBJ databases">
        <authorList>
            <person name="Grouzdev D.S."/>
        </authorList>
    </citation>
    <scope>NUCLEOTIDE SEQUENCE [LARGE SCALE GENOMIC DNA]</scope>
    <source>
        <strain evidence="2 3">HO-A22</strain>
    </source>
</reference>
<dbReference type="Pfam" id="PF01965">
    <property type="entry name" value="DJ-1_PfpI"/>
    <property type="match status" value="1"/>
</dbReference>
<proteinExistence type="predicted"/>
<evidence type="ECO:0000259" key="1">
    <source>
        <dbReference type="Pfam" id="PF01965"/>
    </source>
</evidence>
<dbReference type="RefSeq" id="WP_176355296.1">
    <property type="nucleotide sequence ID" value="NZ_JABWDU010000007.1"/>
</dbReference>
<dbReference type="InterPro" id="IPR029062">
    <property type="entry name" value="Class_I_gatase-like"/>
</dbReference>
<dbReference type="InterPro" id="IPR002818">
    <property type="entry name" value="DJ-1/PfpI"/>
</dbReference>
<evidence type="ECO:0000313" key="2">
    <source>
        <dbReference type="EMBL" id="NVD41924.1"/>
    </source>
</evidence>
<sequence length="378" mass="40545">MGTALAAAATYGHIRLPPESTAPVLDLAPIVAEEHAATIKAMRPPKRERPVVAVIAQNEGAEITDFVVPYGVLARSGLADVIAVAPRDGTIKLTPALSVVADASTAEFDRRFPGGADYVIVPKIEDAADPEVVAWIQKQSDKRAIIVGICAGTKTLSAAGLFTGRKATAHWYDIAKLRGDNPSMTWVQDRRYVVDGNVVTTTGVSASMPISLALVEAIGGRARAIELAAELGATNWDARHDSSAFYLDRTDFWVQLRNSAQIWAHEQIGVPVSDGIDEISMALVADVYSRTRQSVAVSLAEELAPLTMRAGLRLLPDYAIEEANLDIVLDPIDDAAPLKAINIALNGIEARYDRETAAFIALQMEYAWSQPHEAGISD</sequence>
<dbReference type="AlphaFoldDB" id="A0A7Y6UQE5"/>
<name>A0A7Y6UQE5_9HYPH</name>
<feature type="domain" description="DJ-1/PfpI" evidence="1">
    <location>
        <begin position="52"/>
        <end position="216"/>
    </location>
</feature>
<accession>A0A7Y6UQE5</accession>
<dbReference type="Proteomes" id="UP000520198">
    <property type="component" value="Unassembled WGS sequence"/>
</dbReference>
<evidence type="ECO:0000313" key="3">
    <source>
        <dbReference type="Proteomes" id="UP000520198"/>
    </source>
</evidence>
<dbReference type="PANTHER" id="PTHR43130">
    <property type="entry name" value="ARAC-FAMILY TRANSCRIPTIONAL REGULATOR"/>
    <property type="match status" value="1"/>
</dbReference>
<dbReference type="SUPFAM" id="SSF52317">
    <property type="entry name" value="Class I glutamine amidotransferase-like"/>
    <property type="match status" value="1"/>
</dbReference>
<organism evidence="2 3">
    <name type="scientific">Ensifer oleiphilus</name>
    <dbReference type="NCBI Taxonomy" id="2742698"/>
    <lineage>
        <taxon>Bacteria</taxon>
        <taxon>Pseudomonadati</taxon>
        <taxon>Pseudomonadota</taxon>
        <taxon>Alphaproteobacteria</taxon>
        <taxon>Hyphomicrobiales</taxon>
        <taxon>Rhizobiaceae</taxon>
        <taxon>Sinorhizobium/Ensifer group</taxon>
        <taxon>Ensifer</taxon>
    </lineage>
</organism>
<keyword evidence="3" id="KW-1185">Reference proteome</keyword>
<protein>
    <submittedName>
        <fullName evidence="2">DJ-1/PfpI family protein</fullName>
    </submittedName>
</protein>
<comment type="caution">
    <text evidence="2">The sequence shown here is derived from an EMBL/GenBank/DDBJ whole genome shotgun (WGS) entry which is preliminary data.</text>
</comment>
<dbReference type="InterPro" id="IPR052158">
    <property type="entry name" value="INH-QAR"/>
</dbReference>
<dbReference type="EMBL" id="JABWDU010000007">
    <property type="protein sequence ID" value="NVD41924.1"/>
    <property type="molecule type" value="Genomic_DNA"/>
</dbReference>
<dbReference type="PANTHER" id="PTHR43130:SF3">
    <property type="entry name" value="HTH-TYPE TRANSCRIPTIONAL REGULATOR RV1931C"/>
    <property type="match status" value="1"/>
</dbReference>
<dbReference type="Gene3D" id="3.40.50.880">
    <property type="match status" value="1"/>
</dbReference>
<gene>
    <name evidence="2" type="ORF">HT585_23945</name>
</gene>